<protein>
    <submittedName>
        <fullName evidence="1">Uncharacterized protein</fullName>
    </submittedName>
</protein>
<accession>A0A9Q3DAA6</accession>
<name>A0A9Q3DAA6_9BASI</name>
<reference evidence="1" key="1">
    <citation type="submission" date="2021-03" db="EMBL/GenBank/DDBJ databases">
        <title>Draft genome sequence of rust myrtle Austropuccinia psidii MF-1, a brazilian biotype.</title>
        <authorList>
            <person name="Quecine M.C."/>
            <person name="Pachon D.M.R."/>
            <person name="Bonatelli M.L."/>
            <person name="Correr F.H."/>
            <person name="Franceschini L.M."/>
            <person name="Leite T.F."/>
            <person name="Margarido G.R.A."/>
            <person name="Almeida C.A."/>
            <person name="Ferrarezi J.A."/>
            <person name="Labate C.A."/>
        </authorList>
    </citation>
    <scope>NUCLEOTIDE SEQUENCE</scope>
    <source>
        <strain evidence="1">MF-1</strain>
    </source>
</reference>
<dbReference type="EMBL" id="AVOT02013667">
    <property type="protein sequence ID" value="MBW0496517.1"/>
    <property type="molecule type" value="Genomic_DNA"/>
</dbReference>
<sequence>MGEFTIELNKNDKLNDTNYLHWVSRMEGILTLKSYYGLVTNTKTPEEKIENDKLELQRRHKAAALLKINCIVRLRNKFYSDSKKDPAVFWKLTQKFYQPKSIQKQTLYLNKIFSTHLIDKNIKEALSFILENTLNLQTLFSVLTISPESLID</sequence>
<comment type="caution">
    <text evidence="1">The sequence shown here is derived from an EMBL/GenBank/DDBJ whole genome shotgun (WGS) entry which is preliminary data.</text>
</comment>
<dbReference type="Proteomes" id="UP000765509">
    <property type="component" value="Unassembled WGS sequence"/>
</dbReference>
<organism evidence="1 2">
    <name type="scientific">Austropuccinia psidii MF-1</name>
    <dbReference type="NCBI Taxonomy" id="1389203"/>
    <lineage>
        <taxon>Eukaryota</taxon>
        <taxon>Fungi</taxon>
        <taxon>Dikarya</taxon>
        <taxon>Basidiomycota</taxon>
        <taxon>Pucciniomycotina</taxon>
        <taxon>Pucciniomycetes</taxon>
        <taxon>Pucciniales</taxon>
        <taxon>Sphaerophragmiaceae</taxon>
        <taxon>Austropuccinia</taxon>
    </lineage>
</organism>
<gene>
    <name evidence="1" type="ORF">O181_036232</name>
</gene>
<proteinExistence type="predicted"/>
<evidence type="ECO:0000313" key="1">
    <source>
        <dbReference type="EMBL" id="MBW0496517.1"/>
    </source>
</evidence>
<keyword evidence="2" id="KW-1185">Reference proteome</keyword>
<evidence type="ECO:0000313" key="2">
    <source>
        <dbReference type="Proteomes" id="UP000765509"/>
    </source>
</evidence>
<dbReference type="OrthoDB" id="97058at2759"/>
<dbReference type="AlphaFoldDB" id="A0A9Q3DAA6"/>